<dbReference type="EMBL" id="CM035429">
    <property type="protein sequence ID" value="KAH7300583.1"/>
    <property type="molecule type" value="Genomic_DNA"/>
</dbReference>
<comment type="caution">
    <text evidence="1">The sequence shown here is derived from an EMBL/GenBank/DDBJ whole genome shotgun (WGS) entry which is preliminary data.</text>
</comment>
<evidence type="ECO:0000313" key="1">
    <source>
        <dbReference type="EMBL" id="KAH7300583.1"/>
    </source>
</evidence>
<dbReference type="AlphaFoldDB" id="A0A8T2RYU2"/>
<evidence type="ECO:0000313" key="2">
    <source>
        <dbReference type="Proteomes" id="UP000825935"/>
    </source>
</evidence>
<gene>
    <name evidence="1" type="ORF">KP509_24G069900</name>
</gene>
<name>A0A8T2RYU2_CERRI</name>
<sequence>MYDVGCKRHKSDINRNRGLQYPDNSASGGSRLYPSFQHKPYDREQKLDVYNDNLDVARIGNLNGTNCLENTDSSASRLSNRIWVFKIKNIGDSLLENSTSFKGSLYVDHIWFLICLRYS</sequence>
<proteinExistence type="predicted"/>
<protein>
    <submittedName>
        <fullName evidence="1">Uncharacterized protein</fullName>
    </submittedName>
</protein>
<accession>A0A8T2RYU2</accession>
<organism evidence="1 2">
    <name type="scientific">Ceratopteris richardii</name>
    <name type="common">Triangle waterfern</name>
    <dbReference type="NCBI Taxonomy" id="49495"/>
    <lineage>
        <taxon>Eukaryota</taxon>
        <taxon>Viridiplantae</taxon>
        <taxon>Streptophyta</taxon>
        <taxon>Embryophyta</taxon>
        <taxon>Tracheophyta</taxon>
        <taxon>Polypodiopsida</taxon>
        <taxon>Polypodiidae</taxon>
        <taxon>Polypodiales</taxon>
        <taxon>Pteridineae</taxon>
        <taxon>Pteridaceae</taxon>
        <taxon>Parkerioideae</taxon>
        <taxon>Ceratopteris</taxon>
    </lineage>
</organism>
<reference evidence="1" key="1">
    <citation type="submission" date="2021-08" db="EMBL/GenBank/DDBJ databases">
        <title>WGS assembly of Ceratopteris richardii.</title>
        <authorList>
            <person name="Marchant D.B."/>
            <person name="Chen G."/>
            <person name="Jenkins J."/>
            <person name="Shu S."/>
            <person name="Leebens-Mack J."/>
            <person name="Grimwood J."/>
            <person name="Schmutz J."/>
            <person name="Soltis P."/>
            <person name="Soltis D."/>
            <person name="Chen Z.-H."/>
        </authorList>
    </citation>
    <scope>NUCLEOTIDE SEQUENCE</scope>
    <source>
        <strain evidence="1">Whitten #5841</strain>
        <tissue evidence="1">Leaf</tissue>
    </source>
</reference>
<dbReference type="Proteomes" id="UP000825935">
    <property type="component" value="Chromosome 24"/>
</dbReference>
<keyword evidence="2" id="KW-1185">Reference proteome</keyword>